<accession>A0A1Q9DFS7</accession>
<evidence type="ECO:0000256" key="2">
    <source>
        <dbReference type="SAM" id="SignalP"/>
    </source>
</evidence>
<name>A0A1Q9DFS7_SYMMI</name>
<evidence type="ECO:0000313" key="3">
    <source>
        <dbReference type="EMBL" id="OLP94009.1"/>
    </source>
</evidence>
<feature type="signal peptide" evidence="2">
    <location>
        <begin position="1"/>
        <end position="16"/>
    </location>
</feature>
<feature type="chain" id="PRO_5013067925" evidence="2">
    <location>
        <begin position="17"/>
        <end position="272"/>
    </location>
</feature>
<comment type="caution">
    <text evidence="3">The sequence shown here is derived from an EMBL/GenBank/DDBJ whole genome shotgun (WGS) entry which is preliminary data.</text>
</comment>
<gene>
    <name evidence="3" type="ORF">AK812_SmicGene24043</name>
</gene>
<dbReference type="AlphaFoldDB" id="A0A1Q9DFS7"/>
<proteinExistence type="predicted"/>
<dbReference type="OrthoDB" id="447583at2759"/>
<dbReference type="Proteomes" id="UP000186817">
    <property type="component" value="Unassembled WGS sequence"/>
</dbReference>
<organism evidence="3 4">
    <name type="scientific">Symbiodinium microadriaticum</name>
    <name type="common">Dinoflagellate</name>
    <name type="synonym">Zooxanthella microadriatica</name>
    <dbReference type="NCBI Taxonomy" id="2951"/>
    <lineage>
        <taxon>Eukaryota</taxon>
        <taxon>Sar</taxon>
        <taxon>Alveolata</taxon>
        <taxon>Dinophyceae</taxon>
        <taxon>Suessiales</taxon>
        <taxon>Symbiodiniaceae</taxon>
        <taxon>Symbiodinium</taxon>
    </lineage>
</organism>
<evidence type="ECO:0000256" key="1">
    <source>
        <dbReference type="SAM" id="MobiDB-lite"/>
    </source>
</evidence>
<feature type="compositionally biased region" description="Acidic residues" evidence="1">
    <location>
        <begin position="153"/>
        <end position="172"/>
    </location>
</feature>
<dbReference type="EMBL" id="LSRX01000562">
    <property type="protein sequence ID" value="OLP94009.1"/>
    <property type="molecule type" value="Genomic_DNA"/>
</dbReference>
<evidence type="ECO:0000313" key="4">
    <source>
        <dbReference type="Proteomes" id="UP000186817"/>
    </source>
</evidence>
<protein>
    <submittedName>
        <fullName evidence="3">Uncharacterized protein</fullName>
    </submittedName>
</protein>
<reference evidence="3 4" key="1">
    <citation type="submission" date="2016-02" db="EMBL/GenBank/DDBJ databases">
        <title>Genome analysis of coral dinoflagellate symbionts highlights evolutionary adaptations to a symbiotic lifestyle.</title>
        <authorList>
            <person name="Aranda M."/>
            <person name="Li Y."/>
            <person name="Liew Y.J."/>
            <person name="Baumgarten S."/>
            <person name="Simakov O."/>
            <person name="Wilson M."/>
            <person name="Piel J."/>
            <person name="Ashoor H."/>
            <person name="Bougouffa S."/>
            <person name="Bajic V.B."/>
            <person name="Ryu T."/>
            <person name="Ravasi T."/>
            <person name="Bayer T."/>
            <person name="Micklem G."/>
            <person name="Kim H."/>
            <person name="Bhak J."/>
            <person name="Lajeunesse T.C."/>
            <person name="Voolstra C.R."/>
        </authorList>
    </citation>
    <scope>NUCLEOTIDE SEQUENCE [LARGE SCALE GENOMIC DNA]</scope>
    <source>
        <strain evidence="3 4">CCMP2467</strain>
    </source>
</reference>
<sequence>MAACRVLFLLLVPAVAAPPSCLDEGGFGTSLLQTGFSKILRQSPNVSKTASAPEVNPDEGVCLAGPLGKEVMERPISELLEKHPGEDGWCLFGALGTWVSRCAACRRKEDCRSFAASFQKVYDFIIPRTNTTTTLRLPDGRSLALRDKHPGPAEEEEEEEEEQQEEEEEEEVSAAACRSLEQTVPNYSGISMQMMYDESDIDNRQLLKMVSKNADGNVSQAIVDGMRLHAASKCLMSGGRGGLCDIANCAMRGCRLNSDTLGYHAFGDCPPV</sequence>
<feature type="region of interest" description="Disordered" evidence="1">
    <location>
        <begin position="138"/>
        <end position="175"/>
    </location>
</feature>
<keyword evidence="2" id="KW-0732">Signal</keyword>
<keyword evidence="4" id="KW-1185">Reference proteome</keyword>